<dbReference type="InterPro" id="IPR052378">
    <property type="entry name" value="NosR_regulator"/>
</dbReference>
<evidence type="ECO:0000256" key="2">
    <source>
        <dbReference type="ARBA" id="ARBA00022475"/>
    </source>
</evidence>
<sequence length="703" mass="79248">MAAFRTLVLLIASMLVLAPTLRAEPSPEMQAPIQQLFPKATRIEDKRADYPVYPVYQLSELLGYAYESRDISDLTGYSGKPISLLIGIDVDGDFTGVQVMDHHEPVFLHGLGEAPLFGFVDQYPGRSLTEHIVVNGKKAGSDAEGDVVNFDGITSATVSVVIINDTVLSSALKVARNTLEAFAQAPAAQPRADLYEPLSWQQMLDRGYIGHWRLSVEEAEAMIGNTLDAYPEVAEPEPGEAFTDIYYAYASSPMIGRNLLGDAAFVRLTDDLKSGEQMLAVMSNGLFTHVPDDFRPGTVPGRLSLEQSDLAVELRDMNRLDSDTPLQADGMPHFEQAHLFKMGGSGGFNPGADASLVMNLALARNHLSADRASFRTEMNLPPELFERVEVTAPVEQNRRPAWVSLWQERWPQVTILVASLMVLTVFFARQRHYSRYPKLLHRFRWGFLFFTLFFIGFYAQGQLSVVNIFTLLLSLYDGFEIGTFLLDPVIFILWTFTFITLFIWGRGLFCGWLCPFGAMQEMASWLGKTLQVRQRKVPEAWHRRLIHLKYLILVGLVGTSFHSLTLAEQLAEVEPFKTSLTLYFWRYWPFVVYAVGLLVAGMFVHKFFCRYLCPLGAGLAVLGKFRLFSWLERVKLCGQPCQSCKNHCEINAIRTDGRIDYNECIQCLECVVILRDDTRCVDKLIQQKRQRRARIQAVNVGVS</sequence>
<feature type="transmembrane region" description="Helical" evidence="4">
    <location>
        <begin position="550"/>
        <end position="567"/>
    </location>
</feature>
<proteinExistence type="predicted"/>
<evidence type="ECO:0000256" key="5">
    <source>
        <dbReference type="SAM" id="SignalP"/>
    </source>
</evidence>
<evidence type="ECO:0000259" key="6">
    <source>
        <dbReference type="SMART" id="SM00900"/>
    </source>
</evidence>
<feature type="transmembrane region" description="Helical" evidence="4">
    <location>
        <begin position="448"/>
        <end position="476"/>
    </location>
</feature>
<evidence type="ECO:0000313" key="7">
    <source>
        <dbReference type="EMBL" id="MCH4562470.1"/>
    </source>
</evidence>
<keyword evidence="2" id="KW-1003">Cell membrane</keyword>
<comment type="subcellular location">
    <subcellularLocation>
        <location evidence="1">Cell membrane</location>
    </subcellularLocation>
</comment>
<feature type="chain" id="PRO_5046034023" evidence="5">
    <location>
        <begin position="24"/>
        <end position="703"/>
    </location>
</feature>
<dbReference type="Pfam" id="PF12801">
    <property type="entry name" value="Fer4_5"/>
    <property type="match status" value="2"/>
</dbReference>
<keyword evidence="4" id="KW-0812">Transmembrane</keyword>
<feature type="transmembrane region" description="Helical" evidence="4">
    <location>
        <begin position="410"/>
        <end position="428"/>
    </location>
</feature>
<dbReference type="InterPro" id="IPR011399">
    <property type="entry name" value="NosR"/>
</dbReference>
<dbReference type="PANTHER" id="PTHR30224:SF4">
    <property type="entry name" value="ELECTRON TRANSPORT PROTEIN YCCM-RELATED"/>
    <property type="match status" value="1"/>
</dbReference>
<dbReference type="PIRSF" id="PIRSF036354">
    <property type="entry name" value="NosR"/>
    <property type="match status" value="1"/>
</dbReference>
<dbReference type="EMBL" id="JAKVPY010000004">
    <property type="protein sequence ID" value="MCH4562470.1"/>
    <property type="molecule type" value="Genomic_DNA"/>
</dbReference>
<comment type="caution">
    <text evidence="7">The sequence shown here is derived from an EMBL/GenBank/DDBJ whole genome shotgun (WGS) entry which is preliminary data.</text>
</comment>
<dbReference type="Proteomes" id="UP001202117">
    <property type="component" value="Unassembled WGS sequence"/>
</dbReference>
<dbReference type="SUPFAM" id="SSF54862">
    <property type="entry name" value="4Fe-4S ferredoxins"/>
    <property type="match status" value="1"/>
</dbReference>
<feature type="transmembrane region" description="Helical" evidence="4">
    <location>
        <begin position="488"/>
        <end position="514"/>
    </location>
</feature>
<keyword evidence="8" id="KW-1185">Reference proteome</keyword>
<dbReference type="InterPro" id="IPR017896">
    <property type="entry name" value="4Fe4S_Fe-S-bd"/>
</dbReference>
<keyword evidence="4" id="KW-1133">Transmembrane helix</keyword>
<dbReference type="InterPro" id="IPR007329">
    <property type="entry name" value="FMN-bd"/>
</dbReference>
<name>A0ABS9RRK9_9GAMM</name>
<evidence type="ECO:0000256" key="3">
    <source>
        <dbReference type="ARBA" id="ARBA00023136"/>
    </source>
</evidence>
<reference evidence="7 8" key="1">
    <citation type="submission" date="2022-02" db="EMBL/GenBank/DDBJ databases">
        <title>Halomonas fukangensis sp. nov., a halophilic bacterium isolated from a bulk soil of Kalidium foliatum at Fukang.</title>
        <authorList>
            <person name="Huang Y."/>
        </authorList>
    </citation>
    <scope>NUCLEOTIDE SEQUENCE [LARGE SCALE GENOMIC DNA]</scope>
    <source>
        <strain evidence="7 8">EGI 63088</strain>
    </source>
</reference>
<evidence type="ECO:0000313" key="8">
    <source>
        <dbReference type="Proteomes" id="UP001202117"/>
    </source>
</evidence>
<keyword evidence="3 4" id="KW-0472">Membrane</keyword>
<feature type="transmembrane region" description="Helical" evidence="4">
    <location>
        <begin position="587"/>
        <end position="604"/>
    </location>
</feature>
<feature type="signal peptide" evidence="5">
    <location>
        <begin position="1"/>
        <end position="23"/>
    </location>
</feature>
<dbReference type="RefSeq" id="WP_240567291.1">
    <property type="nucleotide sequence ID" value="NZ_JAKVPY010000004.1"/>
</dbReference>
<dbReference type="SMART" id="SM00900">
    <property type="entry name" value="FMN_bind"/>
    <property type="match status" value="1"/>
</dbReference>
<accession>A0ABS9RRK9</accession>
<keyword evidence="5" id="KW-0732">Signal</keyword>
<feature type="domain" description="FMN-binding" evidence="6">
    <location>
        <begin position="76"/>
        <end position="174"/>
    </location>
</feature>
<dbReference type="PANTHER" id="PTHR30224">
    <property type="entry name" value="ELECTRON TRANSPORT PROTEIN"/>
    <property type="match status" value="1"/>
</dbReference>
<gene>
    <name evidence="7" type="ORF">MKP05_04885</name>
</gene>
<evidence type="ECO:0000256" key="1">
    <source>
        <dbReference type="ARBA" id="ARBA00004236"/>
    </source>
</evidence>
<protein>
    <submittedName>
        <fullName evidence="7">NosR/NirI family protein</fullName>
    </submittedName>
</protein>
<organism evidence="7 8">
    <name type="scientific">Halomonas flagellata</name>
    <dbReference type="NCBI Taxonomy" id="2920385"/>
    <lineage>
        <taxon>Bacteria</taxon>
        <taxon>Pseudomonadati</taxon>
        <taxon>Pseudomonadota</taxon>
        <taxon>Gammaproteobacteria</taxon>
        <taxon>Oceanospirillales</taxon>
        <taxon>Halomonadaceae</taxon>
        <taxon>Halomonas</taxon>
    </lineage>
</organism>
<dbReference type="Pfam" id="PF04205">
    <property type="entry name" value="FMN_bind"/>
    <property type="match status" value="1"/>
</dbReference>
<evidence type="ECO:0000256" key="4">
    <source>
        <dbReference type="SAM" id="Phobius"/>
    </source>
</evidence>